<feature type="compositionally biased region" description="Gly residues" evidence="6">
    <location>
        <begin position="960"/>
        <end position="969"/>
    </location>
</feature>
<dbReference type="FunFam" id="3.40.50.12390:FF:000003">
    <property type="entry name" value="5'-3' exoribonuclease"/>
    <property type="match status" value="1"/>
</dbReference>
<comment type="caution">
    <text evidence="9">The sequence shown here is derived from an EMBL/GenBank/DDBJ whole genome shotgun (WGS) entry which is preliminary data.</text>
</comment>
<feature type="compositionally biased region" description="Basic and acidic residues" evidence="6">
    <location>
        <begin position="436"/>
        <end position="451"/>
    </location>
</feature>
<name>A0AAV8UTN9_9RHOD</name>
<proteinExistence type="inferred from homology"/>
<dbReference type="PANTHER" id="PTHR12341">
    <property type="entry name" value="5'-&gt;3' EXORIBONUCLEASE"/>
    <property type="match status" value="1"/>
</dbReference>
<evidence type="ECO:0000259" key="7">
    <source>
        <dbReference type="Pfam" id="PF03159"/>
    </source>
</evidence>
<evidence type="ECO:0000256" key="2">
    <source>
        <dbReference type="ARBA" id="ARBA00022664"/>
    </source>
</evidence>
<evidence type="ECO:0000256" key="5">
    <source>
        <dbReference type="ARBA" id="ARBA00022839"/>
    </source>
</evidence>
<organism evidence="9 10">
    <name type="scientific">Rhodosorus marinus</name>
    <dbReference type="NCBI Taxonomy" id="101924"/>
    <lineage>
        <taxon>Eukaryota</taxon>
        <taxon>Rhodophyta</taxon>
        <taxon>Stylonematophyceae</taxon>
        <taxon>Stylonematales</taxon>
        <taxon>Stylonemataceae</taxon>
        <taxon>Rhodosorus</taxon>
    </lineage>
</organism>
<sequence>MGVPAFFRWLSMRYPLIVANCVEEVAWLHSGEEAKIDATQPNPNGFEIDNLYLDMNGIIHPCTHPEDRPAPTTEEEMFQEVFRYCDRIFDLVRPRKLIYMAIDGVAPRAKINQQRSRRFRSAREAGEKEQEDAKMRAEWRAAGMDVPEVKPGAAFDSNVITPGTPFMYRLAQALKRYVAERYEMNPAWADVKVVFSDASVPGEGEHKIAEFIRQSRAQPGYNPNTSHVLYGLDADLIMLALATHELHFMILREMVMTPGGRFQVEPPTLPQDKIDGLLPGTELRGYLSEMGGKKPFQFLNIHVLREYLDFEFREALEEGFSRIAKESRTAPVRYDFERVIDDFVFTCFFVGNDFLPHLPSLDIREGALDYLMELYKTNVPEMGYLSDGYGKVDFKKVRRLLEEVGRTEDDVFRRRVEEEQRQAGRDRDQRGKRRRSDNARQGDKSKSQFAKGEEFGMAALGQRGFNAYTPGNKRLKTDGSSGNPKEDEGGMTNMQIADSLRAKFRNGAAPPPAAEPVEKNDTSRKRKSEEFEDELKSRMKEKSTLEPFDNIRLGELGWKERYYNNKFKWDIRSESGRKDKDELSKSYIEGLLWVMSYYYQGCVSWSWYFPYHYAPFASDLAELDLNAESITFDLSAPYSPLEQLMSVLPAVSAKGVLPDPFYELMVRKDSSIVHYYPKDFELDLNGKKFAWQGIALLPFVDEKLLMTALEPARPNLSEHERKLNETGRPFVYVHPSSKLGLYLKDAFANAKDGGSNADVAGKDLSGGVLFFTAEQDSSLSASEWALGVYMELPLPPKVHNPRPNPGSEPPVPTVTDAEFSEVRGGGTGWKVCRFGALGMAARQLRDSRRVFGASHGGRPNQHSYQRGRPRGHDHRRNQPASHDRYAQQGMGMYGGPPQMPSVFPPPQVGYPSSGQPAAPVTAAPPAPPSYPQRPQGGGLAGPTAALLRRQVRGPDNAGRGAYGQHGAGQIGQSYGGESRNSDVNVDSSLGLQKGATELLLPTRIRTSSILNNRPTLMEETSTCILRLPQRLVGTLAVGDMVTRGDQGAIVVEEAIKVTDEMDYLLT</sequence>
<dbReference type="Gene3D" id="3.40.50.12390">
    <property type="match status" value="2"/>
</dbReference>
<evidence type="ECO:0000256" key="1">
    <source>
        <dbReference type="ARBA" id="ARBA00006994"/>
    </source>
</evidence>
<dbReference type="PANTHER" id="PTHR12341:SF41">
    <property type="entry name" value="5'-3' EXORIBONUCLEASE 2"/>
    <property type="match status" value="1"/>
</dbReference>
<keyword evidence="4" id="KW-0378">Hydrolase</keyword>
<dbReference type="GO" id="GO:0000956">
    <property type="term" value="P:nuclear-transcribed mRNA catabolic process"/>
    <property type="evidence" value="ECO:0007669"/>
    <property type="project" value="TreeGrafter"/>
</dbReference>
<dbReference type="InterPro" id="IPR041412">
    <property type="entry name" value="Xrn1_helical"/>
</dbReference>
<dbReference type="GO" id="GO:0004534">
    <property type="term" value="F:5'-3' RNA exonuclease activity"/>
    <property type="evidence" value="ECO:0007669"/>
    <property type="project" value="TreeGrafter"/>
</dbReference>
<evidence type="ECO:0000256" key="3">
    <source>
        <dbReference type="ARBA" id="ARBA00022722"/>
    </source>
</evidence>
<dbReference type="GO" id="GO:0005634">
    <property type="term" value="C:nucleus"/>
    <property type="evidence" value="ECO:0007669"/>
    <property type="project" value="TreeGrafter"/>
</dbReference>
<dbReference type="InterPro" id="IPR004859">
    <property type="entry name" value="Xrn1_N"/>
</dbReference>
<evidence type="ECO:0000256" key="4">
    <source>
        <dbReference type="ARBA" id="ARBA00022801"/>
    </source>
</evidence>
<dbReference type="Pfam" id="PF03159">
    <property type="entry name" value="XRN_N"/>
    <property type="match status" value="1"/>
</dbReference>
<evidence type="ECO:0000259" key="8">
    <source>
        <dbReference type="Pfam" id="PF17846"/>
    </source>
</evidence>
<feature type="region of interest" description="Disordered" evidence="6">
    <location>
        <begin position="417"/>
        <end position="451"/>
    </location>
</feature>
<keyword evidence="3" id="KW-0540">Nuclease</keyword>
<keyword evidence="5" id="KW-0269">Exonuclease</keyword>
<comment type="similarity">
    <text evidence="1">Belongs to the 5'-3' exonuclease family. XRN2/RAT1 subfamily.</text>
</comment>
<dbReference type="Gene3D" id="1.25.40.1050">
    <property type="match status" value="1"/>
</dbReference>
<feature type="region of interest" description="Disordered" evidence="6">
    <location>
        <begin position="464"/>
        <end position="491"/>
    </location>
</feature>
<dbReference type="GO" id="GO:0003723">
    <property type="term" value="F:RNA binding"/>
    <property type="evidence" value="ECO:0007669"/>
    <property type="project" value="TreeGrafter"/>
</dbReference>
<keyword evidence="2" id="KW-0507">mRNA processing</keyword>
<reference evidence="9 10" key="1">
    <citation type="journal article" date="2023" name="Nat. Commun.">
        <title>Origin of minicircular mitochondrial genomes in red algae.</title>
        <authorList>
            <person name="Lee Y."/>
            <person name="Cho C.H."/>
            <person name="Lee Y.M."/>
            <person name="Park S.I."/>
            <person name="Yang J.H."/>
            <person name="West J.A."/>
            <person name="Bhattacharya D."/>
            <person name="Yoon H.S."/>
        </authorList>
    </citation>
    <scope>NUCLEOTIDE SEQUENCE [LARGE SCALE GENOMIC DNA]</scope>
    <source>
        <strain evidence="9 10">CCMP1338</strain>
        <tissue evidence="9">Whole cell</tissue>
    </source>
</reference>
<feature type="region of interest" description="Disordered" evidence="6">
    <location>
        <begin position="113"/>
        <end position="133"/>
    </location>
</feature>
<feature type="region of interest" description="Disordered" evidence="6">
    <location>
        <begin position="851"/>
        <end position="941"/>
    </location>
</feature>
<feature type="region of interest" description="Disordered" evidence="6">
    <location>
        <begin position="953"/>
        <end position="981"/>
    </location>
</feature>
<dbReference type="InterPro" id="IPR027073">
    <property type="entry name" value="5_3_exoribonuclease"/>
</dbReference>
<feature type="region of interest" description="Disordered" evidence="6">
    <location>
        <begin position="505"/>
        <end position="539"/>
    </location>
</feature>
<keyword evidence="10" id="KW-1185">Reference proteome</keyword>
<evidence type="ECO:0000256" key="6">
    <source>
        <dbReference type="SAM" id="MobiDB-lite"/>
    </source>
</evidence>
<feature type="compositionally biased region" description="Basic and acidic residues" evidence="6">
    <location>
        <begin position="121"/>
        <end position="133"/>
    </location>
</feature>
<feature type="compositionally biased region" description="Basic residues" evidence="6">
    <location>
        <begin position="865"/>
        <end position="877"/>
    </location>
</feature>
<dbReference type="GO" id="GO:0006397">
    <property type="term" value="P:mRNA processing"/>
    <property type="evidence" value="ECO:0007669"/>
    <property type="project" value="UniProtKB-KW"/>
</dbReference>
<evidence type="ECO:0000313" key="9">
    <source>
        <dbReference type="EMBL" id="KAJ8905920.1"/>
    </source>
</evidence>
<dbReference type="Pfam" id="PF17846">
    <property type="entry name" value="XRN_M"/>
    <property type="match status" value="1"/>
</dbReference>
<protein>
    <submittedName>
        <fullName evidence="9">Uncharacterized protein</fullName>
    </submittedName>
</protein>
<dbReference type="CDD" id="cd18673">
    <property type="entry name" value="PIN_XRN1-2-like"/>
    <property type="match status" value="1"/>
</dbReference>
<dbReference type="Proteomes" id="UP001157974">
    <property type="component" value="Unassembled WGS sequence"/>
</dbReference>
<feature type="domain" description="Xrn1 helical" evidence="8">
    <location>
        <begin position="334"/>
        <end position="751"/>
    </location>
</feature>
<gene>
    <name evidence="9" type="ORF">NDN08_002421</name>
</gene>
<feature type="compositionally biased region" description="Pro residues" evidence="6">
    <location>
        <begin position="922"/>
        <end position="931"/>
    </location>
</feature>
<accession>A0AAV8UTN9</accession>
<feature type="domain" description="Xrn1 N-terminal" evidence="7">
    <location>
        <begin position="1"/>
        <end position="253"/>
    </location>
</feature>
<feature type="compositionally biased region" description="Basic and acidic residues" evidence="6">
    <location>
        <begin position="516"/>
        <end position="539"/>
    </location>
</feature>
<dbReference type="AlphaFoldDB" id="A0AAV8UTN9"/>
<dbReference type="EMBL" id="JAMWBK010000004">
    <property type="protein sequence ID" value="KAJ8905920.1"/>
    <property type="molecule type" value="Genomic_DNA"/>
</dbReference>
<evidence type="ECO:0000313" key="10">
    <source>
        <dbReference type="Proteomes" id="UP001157974"/>
    </source>
</evidence>
<feature type="compositionally biased region" description="Basic and acidic residues" evidence="6">
    <location>
        <begin position="417"/>
        <end position="429"/>
    </location>
</feature>
<feature type="compositionally biased region" description="Pro residues" evidence="6">
    <location>
        <begin position="897"/>
        <end position="908"/>
    </location>
</feature>